<dbReference type="Pfam" id="PF01329">
    <property type="entry name" value="Pterin_4a"/>
    <property type="match status" value="1"/>
</dbReference>
<protein>
    <recommendedName>
        <fullName evidence="4">Putative pterin-4-alpha-carbinolamine dehydratase</fullName>
        <ecNumber evidence="3">4.2.1.96</ecNumber>
    </recommendedName>
</protein>
<evidence type="ECO:0000256" key="4">
    <source>
        <dbReference type="ARBA" id="ARBA00021735"/>
    </source>
</evidence>
<dbReference type="RefSeq" id="WP_068568080.1">
    <property type="nucleotide sequence ID" value="NZ_AP025457.1"/>
</dbReference>
<dbReference type="EMBL" id="FNLF01000002">
    <property type="protein sequence ID" value="SDR19254.1"/>
    <property type="molecule type" value="Genomic_DNA"/>
</dbReference>
<dbReference type="PANTHER" id="PTHR35908:SF1">
    <property type="entry name" value="CONSERVED PROTEIN"/>
    <property type="match status" value="1"/>
</dbReference>
<dbReference type="EC" id="4.2.1.96" evidence="3"/>
<evidence type="ECO:0000256" key="1">
    <source>
        <dbReference type="ARBA" id="ARBA00001554"/>
    </source>
</evidence>
<accession>A0A1H1H1F8</accession>
<evidence type="ECO:0000256" key="5">
    <source>
        <dbReference type="ARBA" id="ARBA00023239"/>
    </source>
</evidence>
<dbReference type="GO" id="GO:0006729">
    <property type="term" value="P:tetrahydrobiopterin biosynthetic process"/>
    <property type="evidence" value="ECO:0007669"/>
    <property type="project" value="InterPro"/>
</dbReference>
<organism evidence="7 8">
    <name type="scientific">Tsukamurella pulmonis</name>
    <dbReference type="NCBI Taxonomy" id="47312"/>
    <lineage>
        <taxon>Bacteria</taxon>
        <taxon>Bacillati</taxon>
        <taxon>Actinomycetota</taxon>
        <taxon>Actinomycetes</taxon>
        <taxon>Mycobacteriales</taxon>
        <taxon>Tsukamurellaceae</taxon>
        <taxon>Tsukamurella</taxon>
    </lineage>
</organism>
<dbReference type="CDD" id="cd00488">
    <property type="entry name" value="PCD_DCoH"/>
    <property type="match status" value="1"/>
</dbReference>
<dbReference type="InterPro" id="IPR001533">
    <property type="entry name" value="Pterin_deHydtase"/>
</dbReference>
<name>A0A1H1H1F8_9ACTN</name>
<dbReference type="Proteomes" id="UP000183053">
    <property type="component" value="Unassembled WGS sequence"/>
</dbReference>
<dbReference type="Gene3D" id="3.30.1360.20">
    <property type="entry name" value="Transcriptional coactivator/pterin dehydratase"/>
    <property type="match status" value="1"/>
</dbReference>
<dbReference type="AlphaFoldDB" id="A0A1H1H1F8"/>
<evidence type="ECO:0000313" key="8">
    <source>
        <dbReference type="Proteomes" id="UP000183053"/>
    </source>
</evidence>
<evidence type="ECO:0000259" key="6">
    <source>
        <dbReference type="Pfam" id="PF18029"/>
    </source>
</evidence>
<gene>
    <name evidence="7" type="ORF">SAMN04489765_3736</name>
</gene>
<evidence type="ECO:0000256" key="3">
    <source>
        <dbReference type="ARBA" id="ARBA00013252"/>
    </source>
</evidence>
<dbReference type="Gene3D" id="3.10.180.10">
    <property type="entry name" value="2,3-Dihydroxybiphenyl 1,2-Dioxygenase, domain 1"/>
    <property type="match status" value="1"/>
</dbReference>
<dbReference type="GO" id="GO:0008124">
    <property type="term" value="F:4-alpha-hydroxytetrahydrobiopterin dehydratase activity"/>
    <property type="evidence" value="ECO:0007669"/>
    <property type="project" value="UniProtKB-EC"/>
</dbReference>
<dbReference type="SUPFAM" id="SSF55248">
    <property type="entry name" value="PCD-like"/>
    <property type="match status" value="1"/>
</dbReference>
<proteinExistence type="inferred from homology"/>
<dbReference type="InterPro" id="IPR036428">
    <property type="entry name" value="PCD_sf"/>
</dbReference>
<keyword evidence="5" id="KW-0456">Lyase</keyword>
<dbReference type="OrthoDB" id="15077at2"/>
<dbReference type="SUPFAM" id="SSF54593">
    <property type="entry name" value="Glyoxalase/Bleomycin resistance protein/Dihydroxybiphenyl dioxygenase"/>
    <property type="match status" value="1"/>
</dbReference>
<evidence type="ECO:0000256" key="2">
    <source>
        <dbReference type="ARBA" id="ARBA00006472"/>
    </source>
</evidence>
<comment type="catalytic activity">
    <reaction evidence="1">
        <text>(4aS,6R)-4a-hydroxy-L-erythro-5,6,7,8-tetrahydrobiopterin = (6R)-L-erythro-6,7-dihydrobiopterin + H2O</text>
        <dbReference type="Rhea" id="RHEA:11920"/>
        <dbReference type="ChEBI" id="CHEBI:15377"/>
        <dbReference type="ChEBI" id="CHEBI:15642"/>
        <dbReference type="ChEBI" id="CHEBI:43120"/>
        <dbReference type="EC" id="4.2.1.96"/>
    </reaction>
</comment>
<keyword evidence="8" id="KW-1185">Reference proteome</keyword>
<evidence type="ECO:0000313" key="7">
    <source>
        <dbReference type="EMBL" id="SDR19254.1"/>
    </source>
</evidence>
<dbReference type="Pfam" id="PF18029">
    <property type="entry name" value="Glyoxalase_6"/>
    <property type="match status" value="1"/>
</dbReference>
<dbReference type="InterPro" id="IPR041581">
    <property type="entry name" value="Glyoxalase_6"/>
</dbReference>
<dbReference type="PANTHER" id="PTHR35908">
    <property type="entry name" value="HYPOTHETICAL FUSION PROTEIN"/>
    <property type="match status" value="1"/>
</dbReference>
<comment type="similarity">
    <text evidence="2">Belongs to the pterin-4-alpha-carbinolamine dehydratase family.</text>
</comment>
<dbReference type="STRING" id="47312.SAMN04489765_3736"/>
<dbReference type="InterPro" id="IPR029068">
    <property type="entry name" value="Glyas_Bleomycin-R_OHBP_Dase"/>
</dbReference>
<sequence length="210" mass="22963">MSENTDPLPDWAPLVHGLRTRFRTRDFAAGLELVTAFAAEAEAANHHPDLTLRYGTVDVLLYSHDAGGVTDRDRRLAARFSEIAREREVSANPGESSVVELGLDTADAARIAPFWSAVLGAEIQEDDGDLEIRAHGADAILWFQHTEPHETPRQRFHLDVWVDPREARGRIEAAVAAGGRLVSAEHAPSFWVLADPDGNHACICTATGRS</sequence>
<feature type="domain" description="Glyoxalase-like" evidence="6">
    <location>
        <begin position="102"/>
        <end position="204"/>
    </location>
</feature>
<reference evidence="8" key="1">
    <citation type="submission" date="2016-10" db="EMBL/GenBank/DDBJ databases">
        <authorList>
            <person name="Varghese N."/>
            <person name="Submissions S."/>
        </authorList>
    </citation>
    <scope>NUCLEOTIDE SEQUENCE [LARGE SCALE GENOMIC DNA]</scope>
    <source>
        <strain evidence="8">DSM 44142</strain>
    </source>
</reference>